<dbReference type="PANTHER" id="PTHR16057">
    <property type="entry name" value="WINS1, 2 PROTEIN"/>
    <property type="match status" value="1"/>
</dbReference>
<evidence type="ECO:0000259" key="1">
    <source>
        <dbReference type="Pfam" id="PF14694"/>
    </source>
</evidence>
<keyword evidence="3" id="KW-1185">Reference proteome</keyword>
<evidence type="ECO:0000313" key="3">
    <source>
        <dbReference type="Proteomes" id="UP000646827"/>
    </source>
</evidence>
<feature type="domain" description="Protein Lines N-terminal" evidence="1">
    <location>
        <begin position="308"/>
        <end position="422"/>
    </location>
</feature>
<dbReference type="AlphaFoldDB" id="A0A8H7SCE7"/>
<name>A0A8H7SCE7_9FUNG</name>
<sequence>MTDNISHSLYALNSSQSPNLALRLLNDSPWERILQNDDDPFKLYMTTRLLQQIMTLNNTNEATAQQELCRARQLWISQLVETITTHPRWTPVTTLYLDLCHIIIKDYRKHIDDMDDDDNNDKNHVGYTLLLTWLYNENVFGWIQYVLKTRQGIDLVPVVILLMDISKACKMLMERSDKNDVAQEGWIWISRHLNQICVLWLDPHVTVARRSLALVGMILRYYRNLEMIQTVLSFFVIYTKELHQRFTREQLYALFDSERTEFFYSTIDDQTYEEDERDVVDISSDDTGDKDEALSHQLQELVDYSILYQETENILEILFELHGNNDEDAVNLQLDMLSMYEKLNNNFEHNKAQSSMTVRIKHILDKIGIGPNQLFLFFCRRTGMDHSLLIDLLLSNETEFLLFFVRYLKYVERYPQDFTRECNLLGDDQEEVVDMLRSVMLAKIINILEK</sequence>
<reference evidence="2 3" key="1">
    <citation type="submission" date="2020-12" db="EMBL/GenBank/DDBJ databases">
        <title>Metabolic potential, ecology and presence of endohyphal bacteria is reflected in genomic diversity of Mucoromycotina.</title>
        <authorList>
            <person name="Muszewska A."/>
            <person name="Okrasinska A."/>
            <person name="Steczkiewicz K."/>
            <person name="Drgas O."/>
            <person name="Orlowska M."/>
            <person name="Perlinska-Lenart U."/>
            <person name="Aleksandrzak-Piekarczyk T."/>
            <person name="Szatraj K."/>
            <person name="Zielenkiewicz U."/>
            <person name="Pilsyk S."/>
            <person name="Malc E."/>
            <person name="Mieczkowski P."/>
            <person name="Kruszewska J.S."/>
            <person name="Biernat P."/>
            <person name="Pawlowska J."/>
        </authorList>
    </citation>
    <scope>NUCLEOTIDE SEQUENCE [LARGE SCALE GENOMIC DNA]</scope>
    <source>
        <strain evidence="2 3">CBS 142.35</strain>
    </source>
</reference>
<dbReference type="InterPro" id="IPR032794">
    <property type="entry name" value="LINES_N"/>
</dbReference>
<organism evidence="2 3">
    <name type="scientific">Circinella minor</name>
    <dbReference type="NCBI Taxonomy" id="1195481"/>
    <lineage>
        <taxon>Eukaryota</taxon>
        <taxon>Fungi</taxon>
        <taxon>Fungi incertae sedis</taxon>
        <taxon>Mucoromycota</taxon>
        <taxon>Mucoromycotina</taxon>
        <taxon>Mucoromycetes</taxon>
        <taxon>Mucorales</taxon>
        <taxon>Lichtheimiaceae</taxon>
        <taxon>Circinella</taxon>
    </lineage>
</organism>
<gene>
    <name evidence="2" type="ORF">INT45_006629</name>
</gene>
<evidence type="ECO:0000313" key="2">
    <source>
        <dbReference type="EMBL" id="KAG2225933.1"/>
    </source>
</evidence>
<proteinExistence type="predicted"/>
<dbReference type="InterPro" id="IPR024875">
    <property type="entry name" value="Protein_Lines"/>
</dbReference>
<dbReference type="Proteomes" id="UP000646827">
    <property type="component" value="Unassembled WGS sequence"/>
</dbReference>
<dbReference type="EMBL" id="JAEPRB010000022">
    <property type="protein sequence ID" value="KAG2225933.1"/>
    <property type="molecule type" value="Genomic_DNA"/>
</dbReference>
<dbReference type="PANTHER" id="PTHR16057:SF1">
    <property type="entry name" value="PROTEIN LINES HOMOLOG 1"/>
    <property type="match status" value="1"/>
</dbReference>
<dbReference type="OrthoDB" id="8251209at2759"/>
<dbReference type="Pfam" id="PF14694">
    <property type="entry name" value="LINES_N"/>
    <property type="match status" value="1"/>
</dbReference>
<comment type="caution">
    <text evidence="2">The sequence shown here is derived from an EMBL/GenBank/DDBJ whole genome shotgun (WGS) entry which is preliminary data.</text>
</comment>
<accession>A0A8H7SCE7</accession>
<protein>
    <recommendedName>
        <fullName evidence="1">Protein Lines N-terminal domain-containing protein</fullName>
    </recommendedName>
</protein>